<name>A0A836BXY6_9CHLO</name>
<proteinExistence type="predicted"/>
<gene>
    <name evidence="1" type="ORF">HYH03_008408</name>
</gene>
<dbReference type="PANTHER" id="PTHR35550">
    <property type="match status" value="1"/>
</dbReference>
<dbReference type="Proteomes" id="UP000612055">
    <property type="component" value="Unassembled WGS sequence"/>
</dbReference>
<comment type="caution">
    <text evidence="1">The sequence shown here is derived from an EMBL/GenBank/DDBJ whole genome shotgun (WGS) entry which is preliminary data.</text>
</comment>
<keyword evidence="2" id="KW-1185">Reference proteome</keyword>
<dbReference type="PANTHER" id="PTHR35550:SF2">
    <property type="entry name" value="OS05G0401200 PROTEIN"/>
    <property type="match status" value="1"/>
</dbReference>
<accession>A0A836BXY6</accession>
<sequence length="195" mass="21539">MALCMRSSVGVAAKAGRSSTLSCAPALRSGVRRASVTAQAFFGRKSVKEQPKKVVRETVVPEPAYNVQLGLLGIAGVSAYYDNYILAGFTGLLGAFLIFQATRINFVFDDEALSVLRSGQESENVVVGGANRWPYESFINWEMWWPGFPILVYFKENQTKPEGQIHFFPIIFNGKQLYDVMVERCGPSQNSGPKN</sequence>
<dbReference type="OrthoDB" id="1921626at2759"/>
<dbReference type="InterPro" id="IPR021467">
    <property type="entry name" value="DUF3119"/>
</dbReference>
<evidence type="ECO:0000313" key="1">
    <source>
        <dbReference type="EMBL" id="KAG2493271.1"/>
    </source>
</evidence>
<dbReference type="AlphaFoldDB" id="A0A836BXY6"/>
<protein>
    <submittedName>
        <fullName evidence="1">Uncharacterized protein</fullName>
    </submittedName>
</protein>
<evidence type="ECO:0000313" key="2">
    <source>
        <dbReference type="Proteomes" id="UP000612055"/>
    </source>
</evidence>
<reference evidence="1" key="1">
    <citation type="journal article" date="2020" name="bioRxiv">
        <title>Comparative genomics of Chlamydomonas.</title>
        <authorList>
            <person name="Craig R.J."/>
            <person name="Hasan A.R."/>
            <person name="Ness R.W."/>
            <person name="Keightley P.D."/>
        </authorList>
    </citation>
    <scope>NUCLEOTIDE SEQUENCE</scope>
    <source>
        <strain evidence="1">CCAP 11/70</strain>
    </source>
</reference>
<dbReference type="Pfam" id="PF11317">
    <property type="entry name" value="DUF3119"/>
    <property type="match status" value="1"/>
</dbReference>
<dbReference type="EMBL" id="JAEHOE010000038">
    <property type="protein sequence ID" value="KAG2493271.1"/>
    <property type="molecule type" value="Genomic_DNA"/>
</dbReference>
<organism evidence="1 2">
    <name type="scientific">Edaphochlamys debaryana</name>
    <dbReference type="NCBI Taxonomy" id="47281"/>
    <lineage>
        <taxon>Eukaryota</taxon>
        <taxon>Viridiplantae</taxon>
        <taxon>Chlorophyta</taxon>
        <taxon>core chlorophytes</taxon>
        <taxon>Chlorophyceae</taxon>
        <taxon>CS clade</taxon>
        <taxon>Chlamydomonadales</taxon>
        <taxon>Chlamydomonadales incertae sedis</taxon>
        <taxon>Edaphochlamys</taxon>
    </lineage>
</organism>